<keyword evidence="3" id="KW-1185">Reference proteome</keyword>
<dbReference type="GO" id="GO:0006412">
    <property type="term" value="P:translation"/>
    <property type="evidence" value="ECO:0007669"/>
    <property type="project" value="UniProtKB-UniRule"/>
</dbReference>
<dbReference type="PANTHER" id="PTHR15004:SF0">
    <property type="entry name" value="GLUTAMYL-TRNA(GLN) AMIDOTRANSFERASE SUBUNIT C, MITOCHONDRIAL"/>
    <property type="match status" value="1"/>
</dbReference>
<comment type="function">
    <text evidence="1">Allows the formation of correctly charged Asn-tRNA(Asn) or Gln-tRNA(Gln) through the transamidation of misacylated Asp-tRNA(Asn) or Glu-tRNA(Gln) in organisms which lack either or both of asparaginyl-tRNA or glutaminyl-tRNA synthetases. The reaction takes place in the presence of glutamine and ATP through an activated phospho-Asp-tRNA(Asn) or phospho-Glu-tRNA(Gln).</text>
</comment>
<dbReference type="GO" id="GO:0050567">
    <property type="term" value="F:glutaminyl-tRNA synthase (glutamine-hydrolyzing) activity"/>
    <property type="evidence" value="ECO:0007669"/>
    <property type="project" value="UniProtKB-UniRule"/>
</dbReference>
<dbReference type="eggNOG" id="COG0721">
    <property type="taxonomic scope" value="Bacteria"/>
</dbReference>
<dbReference type="PANTHER" id="PTHR15004">
    <property type="entry name" value="GLUTAMYL-TRNA(GLN) AMIDOTRANSFERASE SUBUNIT C, MITOCHONDRIAL"/>
    <property type="match status" value="1"/>
</dbReference>
<dbReference type="NCBIfam" id="TIGR00135">
    <property type="entry name" value="gatC"/>
    <property type="match status" value="1"/>
</dbReference>
<organism evidence="2 3">
    <name type="scientific">Bifidobacterium merycicum</name>
    <dbReference type="NCBI Taxonomy" id="78345"/>
    <lineage>
        <taxon>Bacteria</taxon>
        <taxon>Bacillati</taxon>
        <taxon>Actinomycetota</taxon>
        <taxon>Actinomycetes</taxon>
        <taxon>Bifidobacteriales</taxon>
        <taxon>Bifidobacteriaceae</taxon>
        <taxon>Bifidobacterium</taxon>
    </lineage>
</organism>
<evidence type="ECO:0000313" key="2">
    <source>
        <dbReference type="EMBL" id="KFI70080.1"/>
    </source>
</evidence>
<keyword evidence="1" id="KW-0648">Protein biosynthesis</keyword>
<dbReference type="GO" id="GO:0005524">
    <property type="term" value="F:ATP binding"/>
    <property type="evidence" value="ECO:0007669"/>
    <property type="project" value="UniProtKB-KW"/>
</dbReference>
<comment type="similarity">
    <text evidence="1">Belongs to the GatC family.</text>
</comment>
<comment type="catalytic activity">
    <reaction evidence="1">
        <text>L-glutamyl-tRNA(Gln) + L-glutamine + ATP + H2O = L-glutaminyl-tRNA(Gln) + L-glutamate + ADP + phosphate + H(+)</text>
        <dbReference type="Rhea" id="RHEA:17521"/>
        <dbReference type="Rhea" id="RHEA-COMP:9681"/>
        <dbReference type="Rhea" id="RHEA-COMP:9684"/>
        <dbReference type="ChEBI" id="CHEBI:15377"/>
        <dbReference type="ChEBI" id="CHEBI:15378"/>
        <dbReference type="ChEBI" id="CHEBI:29985"/>
        <dbReference type="ChEBI" id="CHEBI:30616"/>
        <dbReference type="ChEBI" id="CHEBI:43474"/>
        <dbReference type="ChEBI" id="CHEBI:58359"/>
        <dbReference type="ChEBI" id="CHEBI:78520"/>
        <dbReference type="ChEBI" id="CHEBI:78521"/>
        <dbReference type="ChEBI" id="CHEBI:456216"/>
    </reaction>
</comment>
<comment type="subunit">
    <text evidence="1">Heterotrimer of A, B and C subunits.</text>
</comment>
<evidence type="ECO:0000256" key="1">
    <source>
        <dbReference type="HAMAP-Rule" id="MF_00122"/>
    </source>
</evidence>
<dbReference type="GO" id="GO:0070681">
    <property type="term" value="P:glutaminyl-tRNAGln biosynthesis via transamidation"/>
    <property type="evidence" value="ECO:0007669"/>
    <property type="project" value="TreeGrafter"/>
</dbReference>
<dbReference type="AlphaFoldDB" id="A0A087BGD0"/>
<dbReference type="Gene3D" id="1.10.20.60">
    <property type="entry name" value="Glu-tRNAGln amidotransferase C subunit, N-terminal domain"/>
    <property type="match status" value="1"/>
</dbReference>
<dbReference type="HAMAP" id="MF_00122">
    <property type="entry name" value="GatC"/>
    <property type="match status" value="1"/>
</dbReference>
<dbReference type="EC" id="6.3.5.-" evidence="1"/>
<dbReference type="InterPro" id="IPR003837">
    <property type="entry name" value="GatC"/>
</dbReference>
<dbReference type="Proteomes" id="UP000029060">
    <property type="component" value="Unassembled WGS sequence"/>
</dbReference>
<keyword evidence="2" id="KW-0808">Transferase</keyword>
<evidence type="ECO:0000313" key="3">
    <source>
        <dbReference type="Proteomes" id="UP000029060"/>
    </source>
</evidence>
<accession>A0A087BGD0</accession>
<keyword evidence="1" id="KW-0436">Ligase</keyword>
<comment type="catalytic activity">
    <reaction evidence="1">
        <text>L-aspartyl-tRNA(Asn) + L-glutamine + ATP + H2O = L-asparaginyl-tRNA(Asn) + L-glutamate + ADP + phosphate + 2 H(+)</text>
        <dbReference type="Rhea" id="RHEA:14513"/>
        <dbReference type="Rhea" id="RHEA-COMP:9674"/>
        <dbReference type="Rhea" id="RHEA-COMP:9677"/>
        <dbReference type="ChEBI" id="CHEBI:15377"/>
        <dbReference type="ChEBI" id="CHEBI:15378"/>
        <dbReference type="ChEBI" id="CHEBI:29985"/>
        <dbReference type="ChEBI" id="CHEBI:30616"/>
        <dbReference type="ChEBI" id="CHEBI:43474"/>
        <dbReference type="ChEBI" id="CHEBI:58359"/>
        <dbReference type="ChEBI" id="CHEBI:78515"/>
        <dbReference type="ChEBI" id="CHEBI:78516"/>
        <dbReference type="ChEBI" id="CHEBI:456216"/>
    </reaction>
</comment>
<dbReference type="EMBL" id="JGZC01000007">
    <property type="protein sequence ID" value="KFI70080.1"/>
    <property type="molecule type" value="Genomic_DNA"/>
</dbReference>
<proteinExistence type="inferred from homology"/>
<gene>
    <name evidence="1" type="primary">gatC</name>
    <name evidence="2" type="ORF">BMERY_1445</name>
</gene>
<reference evidence="2 3" key="1">
    <citation type="submission" date="2014-03" db="EMBL/GenBank/DDBJ databases">
        <title>Genomics of Bifidobacteria.</title>
        <authorList>
            <person name="Ventura M."/>
            <person name="Milani C."/>
            <person name="Lugli G.A."/>
        </authorList>
    </citation>
    <scope>NUCLEOTIDE SEQUENCE [LARGE SCALE GENOMIC DNA]</scope>
    <source>
        <strain evidence="2 3">LMG 11341</strain>
    </source>
</reference>
<dbReference type="SUPFAM" id="SSF141000">
    <property type="entry name" value="Glu-tRNAGln amidotransferase C subunit"/>
    <property type="match status" value="1"/>
</dbReference>
<dbReference type="GO" id="GO:0016740">
    <property type="term" value="F:transferase activity"/>
    <property type="evidence" value="ECO:0007669"/>
    <property type="project" value="UniProtKB-KW"/>
</dbReference>
<name>A0A087BGD0_9BIFI</name>
<dbReference type="GO" id="GO:0050566">
    <property type="term" value="F:asparaginyl-tRNA synthase (glutamine-hydrolyzing) activity"/>
    <property type="evidence" value="ECO:0007669"/>
    <property type="project" value="RHEA"/>
</dbReference>
<comment type="caution">
    <text evidence="2">The sequence shown here is derived from an EMBL/GenBank/DDBJ whole genome shotgun (WGS) entry which is preliminary data.</text>
</comment>
<dbReference type="Pfam" id="PF02686">
    <property type="entry name" value="GatC"/>
    <property type="match status" value="1"/>
</dbReference>
<dbReference type="GO" id="GO:0006450">
    <property type="term" value="P:regulation of translational fidelity"/>
    <property type="evidence" value="ECO:0007669"/>
    <property type="project" value="InterPro"/>
</dbReference>
<dbReference type="InterPro" id="IPR036113">
    <property type="entry name" value="Asp/Glu-ADT_sf_sub_c"/>
</dbReference>
<keyword evidence="1" id="KW-0067">ATP-binding</keyword>
<sequence>MGMPTFTREEIVHLGDLARIALSDEEITRLQGELNVIADSIDMVQEVATDDVEPTANPIPLEAYLRPDVPEKPLTQAEALAGGPKTEAGMFVAPRILGSEE</sequence>
<dbReference type="STRING" id="78345.BMERY_1445"/>
<protein>
    <recommendedName>
        <fullName evidence="1">Aspartyl/glutamyl-tRNA(Asn/Gln) amidotransferase subunit C</fullName>
        <shortName evidence="1">Asp/Glu-ADT subunit C</shortName>
        <ecNumber evidence="1">6.3.5.-</ecNumber>
    </recommendedName>
</protein>
<keyword evidence="1" id="KW-0547">Nucleotide-binding</keyword>